<dbReference type="GO" id="GO:0009164">
    <property type="term" value="P:nucleoside catabolic process"/>
    <property type="evidence" value="ECO:0007669"/>
    <property type="project" value="InterPro"/>
</dbReference>
<organism evidence="7 8">
    <name type="scientific">Serpentinimonas raichei</name>
    <dbReference type="NCBI Taxonomy" id="1458425"/>
    <lineage>
        <taxon>Bacteria</taxon>
        <taxon>Pseudomonadati</taxon>
        <taxon>Pseudomonadota</taxon>
        <taxon>Betaproteobacteria</taxon>
        <taxon>Burkholderiales</taxon>
        <taxon>Comamonadaceae</taxon>
        <taxon>Serpentinimonas</taxon>
    </lineage>
</organism>
<dbReference type="OrthoDB" id="9792278at2"/>
<keyword evidence="8" id="KW-1185">Reference proteome</keyword>
<gene>
    <name evidence="7" type="ORF">SRAA_2284</name>
</gene>
<dbReference type="Gene3D" id="3.40.50.1580">
    <property type="entry name" value="Nucleoside phosphorylase domain"/>
    <property type="match status" value="1"/>
</dbReference>
<proteinExistence type="predicted"/>
<keyword evidence="5" id="KW-0486">Methionine biosynthesis</keyword>
<evidence type="ECO:0000256" key="2">
    <source>
        <dbReference type="ARBA" id="ARBA00011974"/>
    </source>
</evidence>
<keyword evidence="3" id="KW-0028">Amino-acid biosynthesis</keyword>
<dbReference type="AlphaFoldDB" id="A0A060NRG0"/>
<sequence>MGQRIAILSAVHEELAEILQLMPDEQPIRLGGRSYWRGHLQGHEVVAVLSGIGKVAAATTTALLIERFAPEQVIFTGVAGGLLPGVEVGDIVVGSALVQHDLDASPLFARFEVPGYGRSRFQPDLALSQVLHAAAKDAVTWLPKLLDPEVLRAMGLHSPSVHQGEIATGDRFVASEADSAALRAALPEALAVDMESAAVAQVCHDCGLPFAVVRTISDRADNQAHVDFPLFLREVARHYSARIVRKALNLL</sequence>
<keyword evidence="4" id="KW-0378">Hydrolase</keyword>
<evidence type="ECO:0000259" key="6">
    <source>
        <dbReference type="Pfam" id="PF01048"/>
    </source>
</evidence>
<evidence type="ECO:0000256" key="5">
    <source>
        <dbReference type="ARBA" id="ARBA00023167"/>
    </source>
</evidence>
<dbReference type="UniPathway" id="UPA00904">
    <property type="reaction ID" value="UER00871"/>
</dbReference>
<dbReference type="GO" id="GO:0008930">
    <property type="term" value="F:methylthioadenosine nucleosidase activity"/>
    <property type="evidence" value="ECO:0007669"/>
    <property type="project" value="InterPro"/>
</dbReference>
<dbReference type="GO" id="GO:0019284">
    <property type="term" value="P:L-methionine salvage from S-adenosylmethionine"/>
    <property type="evidence" value="ECO:0007669"/>
    <property type="project" value="TreeGrafter"/>
</dbReference>
<dbReference type="PANTHER" id="PTHR46832:SF1">
    <property type="entry name" value="5'-METHYLTHIOADENOSINE_S-ADENOSYLHOMOCYSTEINE NUCLEOSIDASE"/>
    <property type="match status" value="1"/>
</dbReference>
<dbReference type="Pfam" id="PF01048">
    <property type="entry name" value="PNP_UDP_1"/>
    <property type="match status" value="1"/>
</dbReference>
<feature type="domain" description="Nucleoside phosphorylase" evidence="6">
    <location>
        <begin position="4"/>
        <end position="248"/>
    </location>
</feature>
<dbReference type="SUPFAM" id="SSF53167">
    <property type="entry name" value="Purine and uridine phosphorylases"/>
    <property type="match status" value="1"/>
</dbReference>
<dbReference type="STRING" id="1458425.SRAA_2284"/>
<dbReference type="EMBL" id="AP014568">
    <property type="protein sequence ID" value="BAO82138.1"/>
    <property type="molecule type" value="Genomic_DNA"/>
</dbReference>
<evidence type="ECO:0000256" key="4">
    <source>
        <dbReference type="ARBA" id="ARBA00022801"/>
    </source>
</evidence>
<dbReference type="KEGG" id="cbaa:SRAA_2284"/>
<dbReference type="InterPro" id="IPR000845">
    <property type="entry name" value="Nucleoside_phosphorylase_d"/>
</dbReference>
<comment type="pathway">
    <text evidence="1">Amino-acid biosynthesis; L-methionine biosynthesis via salvage pathway; S-methyl-5-thio-alpha-D-ribose 1-phosphate from S-methyl-5'-thioadenosine (hydrolase route): step 1/2.</text>
</comment>
<dbReference type="InterPro" id="IPR035994">
    <property type="entry name" value="Nucleoside_phosphorylase_sf"/>
</dbReference>
<dbReference type="HOGENOM" id="CLU_031248_2_0_4"/>
<dbReference type="NCBIfam" id="NF004079">
    <property type="entry name" value="PRK05584.1"/>
    <property type="match status" value="1"/>
</dbReference>
<dbReference type="Proteomes" id="UP000067461">
    <property type="component" value="Chromosome"/>
</dbReference>
<dbReference type="NCBIfam" id="TIGR01704">
    <property type="entry name" value="MTA_SAH-Nsdase"/>
    <property type="match status" value="1"/>
</dbReference>
<dbReference type="GO" id="GO:0019509">
    <property type="term" value="P:L-methionine salvage from methylthioadenosine"/>
    <property type="evidence" value="ECO:0007669"/>
    <property type="project" value="UniProtKB-UniPathway"/>
</dbReference>
<dbReference type="InterPro" id="IPR010049">
    <property type="entry name" value="MTA_SAH_Nsdase"/>
</dbReference>
<protein>
    <recommendedName>
        <fullName evidence="2">adenosylhomocysteine nucleosidase</fullName>
        <ecNumber evidence="2">3.2.2.9</ecNumber>
    </recommendedName>
</protein>
<name>A0A060NRG0_9BURK</name>
<dbReference type="GO" id="GO:0008782">
    <property type="term" value="F:adenosylhomocysteine nucleosidase activity"/>
    <property type="evidence" value="ECO:0007669"/>
    <property type="project" value="UniProtKB-EC"/>
</dbReference>
<dbReference type="PANTHER" id="PTHR46832">
    <property type="entry name" value="5'-METHYLTHIOADENOSINE/S-ADENOSYLHOMOCYSTEINE NUCLEOSIDASE"/>
    <property type="match status" value="1"/>
</dbReference>
<accession>A0A060NRG0</accession>
<evidence type="ECO:0000256" key="3">
    <source>
        <dbReference type="ARBA" id="ARBA00022605"/>
    </source>
</evidence>
<dbReference type="CDD" id="cd09008">
    <property type="entry name" value="MTAN"/>
    <property type="match status" value="1"/>
</dbReference>
<evidence type="ECO:0000256" key="1">
    <source>
        <dbReference type="ARBA" id="ARBA00004945"/>
    </source>
</evidence>
<evidence type="ECO:0000313" key="7">
    <source>
        <dbReference type="EMBL" id="BAO82138.1"/>
    </source>
</evidence>
<dbReference type="GO" id="GO:0005829">
    <property type="term" value="C:cytosol"/>
    <property type="evidence" value="ECO:0007669"/>
    <property type="project" value="TreeGrafter"/>
</dbReference>
<dbReference type="RefSeq" id="WP_045532826.1">
    <property type="nucleotide sequence ID" value="NZ_AP014568.1"/>
</dbReference>
<dbReference type="EC" id="3.2.2.9" evidence="2"/>
<reference evidence="7 8" key="1">
    <citation type="journal article" date="2014" name="Nat. Commun.">
        <title>Physiological and genomic features of highly alkaliphilic hydrogen-utilizing Betaproteobacteria from a continental serpentinizing site.</title>
        <authorList>
            <person name="Suzuki S."/>
            <person name="Kuenen J.G."/>
            <person name="Schipper K."/>
            <person name="van der Velde S."/>
            <person name="Ishii S."/>
            <person name="Wu A."/>
            <person name="Sorokin D.Y."/>
            <person name="Tenney A."/>
            <person name="Meng X.Y."/>
            <person name="Morrill P.L."/>
            <person name="Kamagata Y."/>
            <person name="Muyzer G."/>
            <person name="Nealson K.H."/>
        </authorList>
    </citation>
    <scope>NUCLEOTIDE SEQUENCE [LARGE SCALE GENOMIC DNA]</scope>
    <source>
        <strain evidence="7 8">A1</strain>
    </source>
</reference>
<evidence type="ECO:0000313" key="8">
    <source>
        <dbReference type="Proteomes" id="UP000067461"/>
    </source>
</evidence>